<evidence type="ECO:0000313" key="4">
    <source>
        <dbReference type="Proteomes" id="UP000433883"/>
    </source>
</evidence>
<evidence type="ECO:0000256" key="1">
    <source>
        <dbReference type="ARBA" id="ARBA00004685"/>
    </source>
</evidence>
<dbReference type="InterPro" id="IPR029045">
    <property type="entry name" value="ClpP/crotonase-like_dom_sf"/>
</dbReference>
<dbReference type="EMBL" id="WNWQ01000391">
    <property type="protein sequence ID" value="KAE9968925.1"/>
    <property type="molecule type" value="Genomic_DNA"/>
</dbReference>
<keyword evidence="2" id="KW-0843">Virulence</keyword>
<dbReference type="AlphaFoldDB" id="A0A8H3UFZ3"/>
<reference evidence="3 4" key="1">
    <citation type="submission" date="2019-11" db="EMBL/GenBank/DDBJ databases">
        <title>Venturia inaequalis Genome Resource.</title>
        <authorList>
            <person name="Lichtner F.J."/>
        </authorList>
    </citation>
    <scope>NUCLEOTIDE SEQUENCE [LARGE SCALE GENOMIC DNA]</scope>
    <source>
        <strain evidence="3">Bline_iso_100314</strain>
    </source>
</reference>
<dbReference type="CDD" id="cd06558">
    <property type="entry name" value="crotonase-like"/>
    <property type="match status" value="1"/>
</dbReference>
<accession>A0A8H3UFZ3</accession>
<dbReference type="GO" id="GO:0006635">
    <property type="term" value="P:fatty acid beta-oxidation"/>
    <property type="evidence" value="ECO:0007669"/>
    <property type="project" value="TreeGrafter"/>
</dbReference>
<dbReference type="Proteomes" id="UP000433883">
    <property type="component" value="Unassembled WGS sequence"/>
</dbReference>
<comment type="pathway">
    <text evidence="1">Mycotoxin biosynthesis.</text>
</comment>
<evidence type="ECO:0000256" key="2">
    <source>
        <dbReference type="ARBA" id="ARBA00023026"/>
    </source>
</evidence>
<dbReference type="SUPFAM" id="SSF52096">
    <property type="entry name" value="ClpP/crotonase"/>
    <property type="match status" value="1"/>
</dbReference>
<dbReference type="Pfam" id="PF00378">
    <property type="entry name" value="ECH_1"/>
    <property type="match status" value="1"/>
</dbReference>
<name>A0A8H3UFZ3_VENIN</name>
<sequence length="280" mass="30846">MSLKVAEKIPLGSRKATPFTIPISSTGGNFACTIPAEQVYVLTFTSGPDNRVTIPFIKAFMLSLDIIEHKFPPGVVVTTSGIGKFYSNGYDLEHVSQHADFFEGYSFPILRRLLTYPMPTIALINGHAFGAGCFLALAHDYRIQNPTRGFNCLPEIDMGVLIPTAVQAMFKQKMPNPTVFRDVALEGRRFGGPEALKMGWVDGLGGMEEVLQLVKERKLTGRGATSAWGGIKEDIYAETLAAMDDNAANGRWRDEIERVKEGKNEVSRASVERWEKGAKL</sequence>
<evidence type="ECO:0008006" key="5">
    <source>
        <dbReference type="Google" id="ProtNLM"/>
    </source>
</evidence>
<dbReference type="GO" id="GO:0004165">
    <property type="term" value="F:delta(3)-delta(2)-enoyl-CoA isomerase activity"/>
    <property type="evidence" value="ECO:0007669"/>
    <property type="project" value="TreeGrafter"/>
</dbReference>
<dbReference type="PANTHER" id="PTHR11941">
    <property type="entry name" value="ENOYL-COA HYDRATASE-RELATED"/>
    <property type="match status" value="1"/>
</dbReference>
<proteinExistence type="predicted"/>
<evidence type="ECO:0000313" key="3">
    <source>
        <dbReference type="EMBL" id="KAE9968925.1"/>
    </source>
</evidence>
<gene>
    <name evidence="3" type="ORF">BLS_005614</name>
</gene>
<dbReference type="OrthoDB" id="1696280at2759"/>
<dbReference type="PANTHER" id="PTHR11941:SF75">
    <property type="entry name" value="ENOYL-COA HYDRATASE_ISOMERASE FAMILY PROTEIN"/>
    <property type="match status" value="1"/>
</dbReference>
<dbReference type="InterPro" id="IPR001753">
    <property type="entry name" value="Enoyl-CoA_hydra/iso"/>
</dbReference>
<comment type="caution">
    <text evidence="3">The sequence shown here is derived from an EMBL/GenBank/DDBJ whole genome shotgun (WGS) entry which is preliminary data.</text>
</comment>
<organism evidence="3 4">
    <name type="scientific">Venturia inaequalis</name>
    <name type="common">Apple scab fungus</name>
    <dbReference type="NCBI Taxonomy" id="5025"/>
    <lineage>
        <taxon>Eukaryota</taxon>
        <taxon>Fungi</taxon>
        <taxon>Dikarya</taxon>
        <taxon>Ascomycota</taxon>
        <taxon>Pezizomycotina</taxon>
        <taxon>Dothideomycetes</taxon>
        <taxon>Pleosporomycetidae</taxon>
        <taxon>Venturiales</taxon>
        <taxon>Venturiaceae</taxon>
        <taxon>Venturia</taxon>
    </lineage>
</organism>
<dbReference type="GO" id="GO:0005777">
    <property type="term" value="C:peroxisome"/>
    <property type="evidence" value="ECO:0007669"/>
    <property type="project" value="TreeGrafter"/>
</dbReference>
<protein>
    <recommendedName>
        <fullName evidence="5">Enoyl-CoA hydratase/isomerase family protein</fullName>
    </recommendedName>
</protein>
<dbReference type="Gene3D" id="3.90.226.10">
    <property type="entry name" value="2-enoyl-CoA Hydratase, Chain A, domain 1"/>
    <property type="match status" value="1"/>
</dbReference>